<feature type="domain" description="TRAM" evidence="12">
    <location>
        <begin position="1"/>
        <end position="56"/>
    </location>
</feature>
<dbReference type="PROSITE" id="PS50926">
    <property type="entry name" value="TRAM"/>
    <property type="match status" value="1"/>
</dbReference>
<feature type="binding site" evidence="9">
    <location>
        <position position="78"/>
    </location>
    <ligand>
        <name>[4Fe-4S] cluster</name>
        <dbReference type="ChEBI" id="CHEBI:49883"/>
    </ligand>
</feature>
<evidence type="ECO:0000256" key="2">
    <source>
        <dbReference type="ARBA" id="ARBA00022552"/>
    </source>
</evidence>
<evidence type="ECO:0000256" key="1">
    <source>
        <dbReference type="ARBA" id="ARBA00022485"/>
    </source>
</evidence>
<dbReference type="SUPFAM" id="SSF53335">
    <property type="entry name" value="S-adenosyl-L-methionine-dependent methyltransferases"/>
    <property type="match status" value="1"/>
</dbReference>
<dbReference type="EC" id="2.1.1.190" evidence="9"/>
<evidence type="ECO:0000313" key="13">
    <source>
        <dbReference type="EMBL" id="SEM70936.1"/>
    </source>
</evidence>
<gene>
    <name evidence="9" type="primary">rlmD</name>
    <name evidence="13" type="ORF">SAMN05216325_101187</name>
</gene>
<dbReference type="InterPro" id="IPR030391">
    <property type="entry name" value="MeTrfase_TrmA_CS"/>
</dbReference>
<dbReference type="RefSeq" id="WP_090627075.1">
    <property type="nucleotide sequence ID" value="NZ_FOCP01000001.1"/>
</dbReference>
<dbReference type="NCBIfam" id="NF009639">
    <property type="entry name" value="PRK13168.1"/>
    <property type="match status" value="1"/>
</dbReference>
<dbReference type="Gene3D" id="2.40.50.140">
    <property type="entry name" value="Nucleic acid-binding proteins"/>
    <property type="match status" value="1"/>
</dbReference>
<feature type="binding site" evidence="9">
    <location>
        <position position="75"/>
    </location>
    <ligand>
        <name>[4Fe-4S] cluster</name>
        <dbReference type="ChEBI" id="CHEBI:49883"/>
    </ligand>
</feature>
<evidence type="ECO:0000313" key="14">
    <source>
        <dbReference type="Proteomes" id="UP000199459"/>
    </source>
</evidence>
<protein>
    <recommendedName>
        <fullName evidence="9">23S rRNA (uracil(1939)-C(5))-methyltransferase RlmD</fullName>
        <ecNumber evidence="9">2.1.1.190</ecNumber>
    </recommendedName>
    <alternativeName>
        <fullName evidence="9">23S rRNA(m5U1939)-methyltransferase</fullName>
    </alternativeName>
</protein>
<sequence length="436" mass="48691">MKKQNEITVESLDQEGRGVARQNGKVIFIEGALTGETVTYQTFKRRQSYEMAQVDQIGHESPMRVKPRCRNYGVCGGCSMQHMDAVTQVAVKQRILEDTLAHIGKVKPDVILPPVYGSSWGYRQRARISVRYVQRKDRTLIGFHERHSSFVTDMQHCEILTPRVASLLPDLAAAIDQLSIRDRLPQIEVASGDDIDVLVLRIMQPLADTDKQLLRDFADEHRIQFWLQPKGPDSIYPFHPLEAAQLSYSLPEFNVIIPFAPTEFTQVNGAINRVMVGRAVRLLEPQPGEHIGDFFCGLGNFSLPIARSGATVTGIEGNDALVERAQQNAAINGLSASTRFVAMNLFEMTPESYTSLEYFDKLLIDPPRDGAVALVKSLAGNHAPRRIVYVSCKPSTLARDAQILVHDQGYQLRAAGVMNMFPHTSHIESIAVFERP</sequence>
<feature type="binding site" evidence="9 10">
    <location>
        <position position="316"/>
    </location>
    <ligand>
        <name>S-adenosyl-L-methionine</name>
        <dbReference type="ChEBI" id="CHEBI:59789"/>
    </ligand>
</feature>
<evidence type="ECO:0000256" key="4">
    <source>
        <dbReference type="ARBA" id="ARBA00022679"/>
    </source>
</evidence>
<proteinExistence type="inferred from homology"/>
<dbReference type="Proteomes" id="UP000199459">
    <property type="component" value="Unassembled WGS sequence"/>
</dbReference>
<keyword evidence="8 9" id="KW-0411">Iron-sulfur</keyword>
<dbReference type="Pfam" id="PF01938">
    <property type="entry name" value="TRAM"/>
    <property type="match status" value="1"/>
</dbReference>
<dbReference type="GO" id="GO:0003723">
    <property type="term" value="F:RNA binding"/>
    <property type="evidence" value="ECO:0007669"/>
    <property type="project" value="InterPro"/>
</dbReference>
<comment type="function">
    <text evidence="9">Catalyzes the formation of 5-methyl-uridine at position 1939 (m5U1939) in 23S rRNA.</text>
</comment>
<comment type="catalytic activity">
    <reaction evidence="9">
        <text>uridine(1939) in 23S rRNA + S-adenosyl-L-methionine = 5-methyluridine(1939) in 23S rRNA + S-adenosyl-L-homocysteine + H(+)</text>
        <dbReference type="Rhea" id="RHEA:42908"/>
        <dbReference type="Rhea" id="RHEA-COMP:10278"/>
        <dbReference type="Rhea" id="RHEA-COMP:10279"/>
        <dbReference type="ChEBI" id="CHEBI:15378"/>
        <dbReference type="ChEBI" id="CHEBI:57856"/>
        <dbReference type="ChEBI" id="CHEBI:59789"/>
        <dbReference type="ChEBI" id="CHEBI:65315"/>
        <dbReference type="ChEBI" id="CHEBI:74447"/>
        <dbReference type="EC" id="2.1.1.190"/>
    </reaction>
</comment>
<reference evidence="13 14" key="1">
    <citation type="submission" date="2016-10" db="EMBL/GenBank/DDBJ databases">
        <authorList>
            <person name="de Groot N.N."/>
        </authorList>
    </citation>
    <scope>NUCLEOTIDE SEQUENCE [LARGE SCALE GENOMIC DNA]</scope>
    <source>
        <strain evidence="13 14">Nm22</strain>
    </source>
</reference>
<evidence type="ECO:0000256" key="6">
    <source>
        <dbReference type="ARBA" id="ARBA00022723"/>
    </source>
</evidence>
<dbReference type="STRING" id="917.SAMN05216326_12313"/>
<evidence type="ECO:0000259" key="12">
    <source>
        <dbReference type="PROSITE" id="PS50926"/>
    </source>
</evidence>
<dbReference type="EMBL" id="FOCP01000001">
    <property type="protein sequence ID" value="SEM70936.1"/>
    <property type="molecule type" value="Genomic_DNA"/>
</dbReference>
<dbReference type="PANTHER" id="PTHR11061">
    <property type="entry name" value="RNA M5U METHYLTRANSFERASE"/>
    <property type="match status" value="1"/>
</dbReference>
<dbReference type="GO" id="GO:0070475">
    <property type="term" value="P:rRNA base methylation"/>
    <property type="evidence" value="ECO:0007669"/>
    <property type="project" value="TreeGrafter"/>
</dbReference>
<dbReference type="InterPro" id="IPR001566">
    <property type="entry name" value="23S_rRNA_MeTrfase_RlmD"/>
</dbReference>
<dbReference type="GO" id="GO:0005506">
    <property type="term" value="F:iron ion binding"/>
    <property type="evidence" value="ECO:0007669"/>
    <property type="project" value="UniProtKB-UniRule"/>
</dbReference>
<comment type="similarity">
    <text evidence="9">Belongs to the class I-like SAM-binding methyltransferase superfamily. RNA M5U methyltransferase family. RlmD subfamily.</text>
</comment>
<keyword evidence="5 9" id="KW-0949">S-adenosyl-L-methionine</keyword>
<dbReference type="InterPro" id="IPR002792">
    <property type="entry name" value="TRAM_dom"/>
</dbReference>
<dbReference type="FunFam" id="2.40.50.140:FF:000097">
    <property type="entry name" value="23S rRNA (uracil(1939)-C(5))-methyltransferase RlmD"/>
    <property type="match status" value="1"/>
</dbReference>
<evidence type="ECO:0000256" key="9">
    <source>
        <dbReference type="HAMAP-Rule" id="MF_01010"/>
    </source>
</evidence>
<evidence type="ECO:0000256" key="5">
    <source>
        <dbReference type="ARBA" id="ARBA00022691"/>
    </source>
</evidence>
<feature type="active site" evidence="11">
    <location>
        <position position="392"/>
    </location>
</feature>
<dbReference type="InterPro" id="IPR030390">
    <property type="entry name" value="MeTrfase_TrmA_AS"/>
</dbReference>
<feature type="binding site" evidence="9 10">
    <location>
        <position position="365"/>
    </location>
    <ligand>
        <name>S-adenosyl-L-methionine</name>
        <dbReference type="ChEBI" id="CHEBI:59789"/>
    </ligand>
</feature>
<dbReference type="InterPro" id="IPR010280">
    <property type="entry name" value="U5_MeTrfase_fam"/>
</dbReference>
<dbReference type="PROSITE" id="PS01230">
    <property type="entry name" value="TRMA_1"/>
    <property type="match status" value="1"/>
</dbReference>
<keyword evidence="4 9" id="KW-0808">Transferase</keyword>
<dbReference type="InterPro" id="IPR029063">
    <property type="entry name" value="SAM-dependent_MTases_sf"/>
</dbReference>
<accession>A0A1H8AKB3</accession>
<dbReference type="SUPFAM" id="SSF50249">
    <property type="entry name" value="Nucleic acid-binding proteins"/>
    <property type="match status" value="1"/>
</dbReference>
<dbReference type="GO" id="GO:0070041">
    <property type="term" value="F:rRNA (uridine-C5-)-methyltransferase activity"/>
    <property type="evidence" value="ECO:0007669"/>
    <property type="project" value="UniProtKB-UniRule"/>
</dbReference>
<dbReference type="PROSITE" id="PS01231">
    <property type="entry name" value="TRMA_2"/>
    <property type="match status" value="1"/>
</dbReference>
<dbReference type="Pfam" id="PF05958">
    <property type="entry name" value="tRNA_U5-meth_tr"/>
    <property type="match status" value="1"/>
</dbReference>
<dbReference type="GO" id="GO:0051539">
    <property type="term" value="F:4 iron, 4 sulfur cluster binding"/>
    <property type="evidence" value="ECO:0007669"/>
    <property type="project" value="UniProtKB-KW"/>
</dbReference>
<dbReference type="InterPro" id="IPR012340">
    <property type="entry name" value="NA-bd_OB-fold"/>
</dbReference>
<evidence type="ECO:0000256" key="3">
    <source>
        <dbReference type="ARBA" id="ARBA00022603"/>
    </source>
</evidence>
<dbReference type="PANTHER" id="PTHR11061:SF49">
    <property type="entry name" value="23S RRNA (URACIL(1939)-C(5))-METHYLTRANSFERASE RLMD"/>
    <property type="match status" value="1"/>
</dbReference>
<dbReference type="Gene3D" id="2.40.50.1070">
    <property type="match status" value="1"/>
</dbReference>
<feature type="binding site" evidence="9">
    <location>
        <position position="344"/>
    </location>
    <ligand>
        <name>S-adenosyl-L-methionine</name>
        <dbReference type="ChEBI" id="CHEBI:59789"/>
    </ligand>
</feature>
<dbReference type="PROSITE" id="PS51687">
    <property type="entry name" value="SAM_MT_RNA_M5U"/>
    <property type="match status" value="1"/>
</dbReference>
<feature type="active site" description="Nucleophile" evidence="9 10">
    <location>
        <position position="392"/>
    </location>
</feature>
<dbReference type="HAMAP" id="MF_01010">
    <property type="entry name" value="23SrRNA_methyltr_RlmD"/>
    <property type="match status" value="1"/>
</dbReference>
<feature type="binding site" evidence="9">
    <location>
        <position position="157"/>
    </location>
    <ligand>
        <name>[4Fe-4S] cluster</name>
        <dbReference type="ChEBI" id="CHEBI:49883"/>
    </ligand>
</feature>
<dbReference type="AlphaFoldDB" id="A0A1H8AKB3"/>
<evidence type="ECO:0000256" key="11">
    <source>
        <dbReference type="PROSITE-ProRule" id="PRU10015"/>
    </source>
</evidence>
<keyword evidence="6 9" id="KW-0479">Metal-binding</keyword>
<keyword evidence="2 9" id="KW-0698">rRNA processing</keyword>
<feature type="binding site" evidence="9">
    <location>
        <position position="69"/>
    </location>
    <ligand>
        <name>[4Fe-4S] cluster</name>
        <dbReference type="ChEBI" id="CHEBI:49883"/>
    </ligand>
</feature>
<keyword evidence="3 9" id="KW-0489">Methyltransferase</keyword>
<dbReference type="Gene3D" id="3.40.50.150">
    <property type="entry name" value="Vaccinia Virus protein VP39"/>
    <property type="match status" value="1"/>
</dbReference>
<feature type="binding site" evidence="9">
    <location>
        <position position="300"/>
    </location>
    <ligand>
        <name>S-adenosyl-L-methionine</name>
        <dbReference type="ChEBI" id="CHEBI:59789"/>
    </ligand>
</feature>
<name>A0A1H8AKB3_9PROT</name>
<keyword evidence="7 9" id="KW-0408">Iron</keyword>
<feature type="binding site" evidence="9 10">
    <location>
        <position position="266"/>
    </location>
    <ligand>
        <name>S-adenosyl-L-methionine</name>
        <dbReference type="ChEBI" id="CHEBI:59789"/>
    </ligand>
</feature>
<evidence type="ECO:0000256" key="8">
    <source>
        <dbReference type="ARBA" id="ARBA00023014"/>
    </source>
</evidence>
<dbReference type="OrthoDB" id="9804590at2"/>
<evidence type="ECO:0000256" key="7">
    <source>
        <dbReference type="ARBA" id="ARBA00023004"/>
    </source>
</evidence>
<feature type="binding site" evidence="9 10">
    <location>
        <position position="295"/>
    </location>
    <ligand>
        <name>S-adenosyl-L-methionine</name>
        <dbReference type="ChEBI" id="CHEBI:59789"/>
    </ligand>
</feature>
<organism evidence="13 14">
    <name type="scientific">Nitrosomonas marina</name>
    <dbReference type="NCBI Taxonomy" id="917"/>
    <lineage>
        <taxon>Bacteria</taxon>
        <taxon>Pseudomonadati</taxon>
        <taxon>Pseudomonadota</taxon>
        <taxon>Betaproteobacteria</taxon>
        <taxon>Nitrosomonadales</taxon>
        <taxon>Nitrosomonadaceae</taxon>
        <taxon>Nitrosomonas</taxon>
    </lineage>
</organism>
<evidence type="ECO:0000256" key="10">
    <source>
        <dbReference type="PROSITE-ProRule" id="PRU01024"/>
    </source>
</evidence>
<keyword evidence="1 9" id="KW-0004">4Fe-4S</keyword>